<proteinExistence type="predicted"/>
<keyword evidence="1" id="KW-0732">Signal</keyword>
<sequence>MNHYRLLLLLLLGNITQLVSAQNKVLLKISMDPGKTYKTQMTTIMDMEMTVKGDSAIINQLNASGMQLPIVMHMKQQFANTTKTGQQRADKKTPLTMTFDQMSMSQSVSGQETVQNENPFADAVIEGTTNGDGKISIDTIKGELDDALKMSLRQMVNNLQQSIKFPTEELKIGDSFDMEVPMNLPIPQAEMKMMLVTKYTLKEIKDRKAIFDLKQNITMDMSMVQNDNKGNGAGTGAGTGNGTMIFDINKKIAEQSDSNIQFQFEFDVSGLTMSATCNGKTTVKCTVE</sequence>
<dbReference type="AlphaFoldDB" id="A0A979GSY7"/>
<accession>A0A979GSY7</accession>
<name>A0A979GSY7_CHIPD</name>
<organism evidence="2 3">
    <name type="scientific">Chitinophaga pinensis (strain ATCC 43595 / DSM 2588 / LMG 13176 / NBRC 15968 / NCIMB 11800 / UQM 2034)</name>
    <dbReference type="NCBI Taxonomy" id="485918"/>
    <lineage>
        <taxon>Bacteria</taxon>
        <taxon>Pseudomonadati</taxon>
        <taxon>Bacteroidota</taxon>
        <taxon>Chitinophagia</taxon>
        <taxon>Chitinophagales</taxon>
        <taxon>Chitinophagaceae</taxon>
        <taxon>Chitinophaga</taxon>
    </lineage>
</organism>
<evidence type="ECO:0000313" key="2">
    <source>
        <dbReference type="EMBL" id="ACU63412.1"/>
    </source>
</evidence>
<feature type="chain" id="PRO_5037777823" evidence="1">
    <location>
        <begin position="22"/>
        <end position="288"/>
    </location>
</feature>
<dbReference type="EMBL" id="CP001699">
    <property type="protein sequence ID" value="ACU63412.1"/>
    <property type="molecule type" value="Genomic_DNA"/>
</dbReference>
<dbReference type="OrthoDB" id="1376102at2"/>
<dbReference type="RefSeq" id="WP_012793577.1">
    <property type="nucleotide sequence ID" value="NC_013132.1"/>
</dbReference>
<evidence type="ECO:0000256" key="1">
    <source>
        <dbReference type="SAM" id="SignalP"/>
    </source>
</evidence>
<reference evidence="2 3" key="2">
    <citation type="journal article" date="2010" name="Stand. Genomic Sci.">
        <title>Complete genome sequence of Chitinophaga pinensis type strain (UQM 2034).</title>
        <authorList>
            <person name="Glavina Del Rio T."/>
            <person name="Abt B."/>
            <person name="Spring S."/>
            <person name="Lapidus A."/>
            <person name="Nolan M."/>
            <person name="Tice H."/>
            <person name="Copeland A."/>
            <person name="Cheng J.F."/>
            <person name="Chen F."/>
            <person name="Bruce D."/>
            <person name="Goodwin L."/>
            <person name="Pitluck S."/>
            <person name="Ivanova N."/>
            <person name="Mavromatis K."/>
            <person name="Mikhailova N."/>
            <person name="Pati A."/>
            <person name="Chen A."/>
            <person name="Palaniappan K."/>
            <person name="Land M."/>
            <person name="Hauser L."/>
            <person name="Chang Y.J."/>
            <person name="Jeffries C.D."/>
            <person name="Chain P."/>
            <person name="Saunders E."/>
            <person name="Detter J.C."/>
            <person name="Brettin T."/>
            <person name="Rohde M."/>
            <person name="Goker M."/>
            <person name="Bristow J."/>
            <person name="Eisen J.A."/>
            <person name="Markowitz V."/>
            <person name="Hugenholtz P."/>
            <person name="Kyrpides N.C."/>
            <person name="Klenk H.P."/>
            <person name="Lucas S."/>
        </authorList>
    </citation>
    <scope>NUCLEOTIDE SEQUENCE [LARGE SCALE GENOMIC DNA]</scope>
    <source>
        <strain evidence="3">ATCC 43595 / DSM 2588 / LMG 13176 / NBRC 15968 / NCIMB 11800 / UQM 2034</strain>
    </source>
</reference>
<reference evidence="3" key="1">
    <citation type="submission" date="2009-08" db="EMBL/GenBank/DDBJ databases">
        <title>The complete genome of Chitinophaga pinensis DSM 2588.</title>
        <authorList>
            <consortium name="US DOE Joint Genome Institute (JGI-PGF)"/>
            <person name="Lucas S."/>
            <person name="Copeland A."/>
            <person name="Lapidus A."/>
            <person name="Glavina del Rio T."/>
            <person name="Dalin E."/>
            <person name="Tice H."/>
            <person name="Bruce D."/>
            <person name="Goodwin L."/>
            <person name="Pitluck S."/>
            <person name="Kyrpides N."/>
            <person name="Mavromatis K."/>
            <person name="Ivanova N."/>
            <person name="Mikhailova N."/>
            <person name="Sims D."/>
            <person name="Meinche L."/>
            <person name="Brettin T."/>
            <person name="Detter J.C."/>
            <person name="Han C."/>
            <person name="Larimer F."/>
            <person name="Land M."/>
            <person name="Hauser L."/>
            <person name="Markowitz V."/>
            <person name="Cheng J.-F."/>
            <person name="Hugenholtz P."/>
            <person name="Woyke T."/>
            <person name="Wu D."/>
            <person name="Spring S."/>
            <person name="Klenk H.-P."/>
            <person name="Eisen J.A."/>
        </authorList>
    </citation>
    <scope>NUCLEOTIDE SEQUENCE [LARGE SCALE GENOMIC DNA]</scope>
    <source>
        <strain evidence="3">ATCC 43595 / DSM 2588 / LMG 13176 / NBRC 15968 / NCIMB 11800 / UQM 2034</strain>
    </source>
</reference>
<dbReference type="KEGG" id="cpi:Cpin_5998"/>
<dbReference type="Proteomes" id="UP000002215">
    <property type="component" value="Chromosome"/>
</dbReference>
<protein>
    <submittedName>
        <fullName evidence="2">Uncharacterized protein</fullName>
    </submittedName>
</protein>
<gene>
    <name evidence="2" type="ordered locus">Cpin_5998</name>
</gene>
<evidence type="ECO:0000313" key="3">
    <source>
        <dbReference type="Proteomes" id="UP000002215"/>
    </source>
</evidence>
<feature type="signal peptide" evidence="1">
    <location>
        <begin position="1"/>
        <end position="21"/>
    </location>
</feature>